<evidence type="ECO:0000313" key="4">
    <source>
        <dbReference type="RefSeq" id="XP_033534226.1"/>
    </source>
</evidence>
<reference evidence="4" key="2">
    <citation type="submission" date="2020-04" db="EMBL/GenBank/DDBJ databases">
        <authorList>
            <consortium name="NCBI Genome Project"/>
        </authorList>
    </citation>
    <scope>NUCLEOTIDE SEQUENCE</scope>
    <source>
        <strain evidence="4">CBS 781.70</strain>
    </source>
</reference>
<feature type="region of interest" description="Disordered" evidence="1">
    <location>
        <begin position="275"/>
        <end position="314"/>
    </location>
</feature>
<feature type="region of interest" description="Disordered" evidence="1">
    <location>
        <begin position="133"/>
        <end position="263"/>
    </location>
</feature>
<feature type="compositionally biased region" description="Basic and acidic residues" evidence="1">
    <location>
        <begin position="159"/>
        <end position="168"/>
    </location>
</feature>
<dbReference type="Proteomes" id="UP000504638">
    <property type="component" value="Unplaced"/>
</dbReference>
<dbReference type="EMBL" id="ML975157">
    <property type="protein sequence ID" value="KAF1812595.1"/>
    <property type="molecule type" value="Genomic_DNA"/>
</dbReference>
<reference evidence="4" key="3">
    <citation type="submission" date="2025-04" db="UniProtKB">
        <authorList>
            <consortium name="RefSeq"/>
        </authorList>
    </citation>
    <scope>IDENTIFICATION</scope>
    <source>
        <strain evidence="4">CBS 781.70</strain>
    </source>
</reference>
<evidence type="ECO:0000313" key="2">
    <source>
        <dbReference type="EMBL" id="KAF1812595.1"/>
    </source>
</evidence>
<feature type="compositionally biased region" description="Low complexity" evidence="1">
    <location>
        <begin position="203"/>
        <end position="223"/>
    </location>
</feature>
<evidence type="ECO:0000313" key="3">
    <source>
        <dbReference type="Proteomes" id="UP000504638"/>
    </source>
</evidence>
<dbReference type="RefSeq" id="XP_033534226.1">
    <property type="nucleotide sequence ID" value="XM_033675349.1"/>
</dbReference>
<feature type="compositionally biased region" description="Polar residues" evidence="1">
    <location>
        <begin position="1"/>
        <end position="11"/>
    </location>
</feature>
<evidence type="ECO:0000256" key="1">
    <source>
        <dbReference type="SAM" id="MobiDB-lite"/>
    </source>
</evidence>
<reference evidence="2 4" key="1">
    <citation type="submission" date="2020-01" db="EMBL/GenBank/DDBJ databases">
        <authorList>
            <consortium name="DOE Joint Genome Institute"/>
            <person name="Haridas S."/>
            <person name="Albert R."/>
            <person name="Binder M."/>
            <person name="Bloem J."/>
            <person name="Labutti K."/>
            <person name="Salamov A."/>
            <person name="Andreopoulos B."/>
            <person name="Baker S.E."/>
            <person name="Barry K."/>
            <person name="Bills G."/>
            <person name="Bluhm B.H."/>
            <person name="Cannon C."/>
            <person name="Castanera R."/>
            <person name="Culley D.E."/>
            <person name="Daum C."/>
            <person name="Ezra D."/>
            <person name="Gonzalez J.B."/>
            <person name="Henrissat B."/>
            <person name="Kuo A."/>
            <person name="Liang C."/>
            <person name="Lipzen A."/>
            <person name="Lutzoni F."/>
            <person name="Magnuson J."/>
            <person name="Mondo S."/>
            <person name="Nolan M."/>
            <person name="Ohm R."/>
            <person name="Pangilinan J."/>
            <person name="Park H.-J."/>
            <person name="Ramirez L."/>
            <person name="Alfaro M."/>
            <person name="Sun H."/>
            <person name="Tritt A."/>
            <person name="Yoshinaga Y."/>
            <person name="Zwiers L.-H."/>
            <person name="Turgeon B.G."/>
            <person name="Goodwin S.B."/>
            <person name="Spatafora J.W."/>
            <person name="Crous P.W."/>
            <person name="Grigoriev I.V."/>
        </authorList>
    </citation>
    <scope>NUCLEOTIDE SEQUENCE</scope>
    <source>
        <strain evidence="2 4">CBS 781.70</strain>
    </source>
</reference>
<dbReference type="InterPro" id="IPR024368">
    <property type="entry name" value="Ecl1/2/3"/>
</dbReference>
<evidence type="ECO:0008006" key="5">
    <source>
        <dbReference type="Google" id="ProtNLM"/>
    </source>
</evidence>
<name>A0A6G1G3A6_9PEZI</name>
<accession>A0A6G1G3A6</accession>
<proteinExistence type="predicted"/>
<organism evidence="2">
    <name type="scientific">Eremomyces bilateralis CBS 781.70</name>
    <dbReference type="NCBI Taxonomy" id="1392243"/>
    <lineage>
        <taxon>Eukaryota</taxon>
        <taxon>Fungi</taxon>
        <taxon>Dikarya</taxon>
        <taxon>Ascomycota</taxon>
        <taxon>Pezizomycotina</taxon>
        <taxon>Dothideomycetes</taxon>
        <taxon>Dothideomycetes incertae sedis</taxon>
        <taxon>Eremomycetales</taxon>
        <taxon>Eremomycetaceae</taxon>
        <taxon>Eremomyces</taxon>
    </lineage>
</organism>
<dbReference type="Pfam" id="PF12855">
    <property type="entry name" value="Ecl1"/>
    <property type="match status" value="1"/>
</dbReference>
<dbReference type="GeneID" id="54415919"/>
<keyword evidence="3" id="KW-1185">Reference proteome</keyword>
<feature type="compositionally biased region" description="Low complexity" evidence="1">
    <location>
        <begin position="275"/>
        <end position="298"/>
    </location>
</feature>
<feature type="region of interest" description="Disordered" evidence="1">
    <location>
        <begin position="367"/>
        <end position="390"/>
    </location>
</feature>
<feature type="compositionally biased region" description="Polar residues" evidence="1">
    <location>
        <begin position="188"/>
        <end position="202"/>
    </location>
</feature>
<sequence length="390" mass="42258">MTSTHRSSSNKRPPYPLTASTTPGATALPKHSRVSSHLKQRGAQSGRKPKASRKQEQSEPDDDDDDEMVMSFLNFCAICGNQIVHPDHSYLYCSEKCRKQDCNSTWMSYVHQSPPASPFSTTEFEDMAPVRDIVPQRSPRAPGLVSRVSETSISSDEQEQSHEQERKSRSPRKSVSRQDSEAARYLRQFQSSSSIARPQPNRSTTSASLTPSLSDSPSSTPGTNVAFSFPYQTTSAFSPSARPLPPRVNPLLSPHTPSYPRSDLLVQPSLSLTSSTAPALTTRHSASAASKSYSSTTTITPGRPPSQTPPSRSVSHALLPSLKTAPLTSTTTGIDDDAEIFYQRVPLRTGRNEASAGAGSLKQLFSFQQMQAGPTPVGGTSSPTKRGIYD</sequence>
<feature type="region of interest" description="Disordered" evidence="1">
    <location>
        <begin position="1"/>
        <end position="66"/>
    </location>
</feature>
<feature type="compositionally biased region" description="Polar residues" evidence="1">
    <location>
        <begin position="367"/>
        <end position="384"/>
    </location>
</feature>
<feature type="compositionally biased region" description="Basic residues" evidence="1">
    <location>
        <begin position="30"/>
        <end position="40"/>
    </location>
</feature>
<protein>
    <recommendedName>
        <fullName evidence="5">Life-span regulatory factor-domain-containing protein</fullName>
    </recommendedName>
</protein>
<dbReference type="AlphaFoldDB" id="A0A6G1G3A6"/>
<gene>
    <name evidence="2 4" type="ORF">P152DRAFT_343413</name>
</gene>
<dbReference type="OrthoDB" id="3599883at2759"/>